<sequence length="103" mass="11933">MMLSFFSKTRLLRDDLYDIGKVCLYSFTAEKFLRLQLPSTWPLISSTQFYLTSEDLLGIKMVVSEIVGDQINTDILYRAVCNGLLAIWVCPTSSIEHHHSYHW</sequence>
<gene>
    <name evidence="1" type="ORF">HMPREF3192_01154</name>
</gene>
<protein>
    <submittedName>
        <fullName evidence="1">Uncharacterized protein</fullName>
    </submittedName>
</protein>
<organism evidence="1 2">
    <name type="scientific">Atopobium deltae</name>
    <dbReference type="NCBI Taxonomy" id="1393034"/>
    <lineage>
        <taxon>Bacteria</taxon>
        <taxon>Bacillati</taxon>
        <taxon>Actinomycetota</taxon>
        <taxon>Coriobacteriia</taxon>
        <taxon>Coriobacteriales</taxon>
        <taxon>Atopobiaceae</taxon>
        <taxon>Atopobium</taxon>
    </lineage>
</organism>
<dbReference type="Proteomes" id="UP000070675">
    <property type="component" value="Unassembled WGS sequence"/>
</dbReference>
<dbReference type="AlphaFoldDB" id="A0A133XSK4"/>
<keyword evidence="2" id="KW-1185">Reference proteome</keyword>
<reference evidence="2" key="1">
    <citation type="submission" date="2016-01" db="EMBL/GenBank/DDBJ databases">
        <authorList>
            <person name="Mitreva M."/>
            <person name="Pepin K.H."/>
            <person name="Mihindukulasuriya K.A."/>
            <person name="Fulton R."/>
            <person name="Fronick C."/>
            <person name="O'Laughlin M."/>
            <person name="Miner T."/>
            <person name="Herter B."/>
            <person name="Rosa B.A."/>
            <person name="Cordes M."/>
            <person name="Tomlinson C."/>
            <person name="Wollam A."/>
            <person name="Palsikar V.B."/>
            <person name="Mardis E.R."/>
            <person name="Wilson R.K."/>
        </authorList>
    </citation>
    <scope>NUCLEOTIDE SEQUENCE [LARGE SCALE GENOMIC DNA]</scope>
    <source>
        <strain evidence="2">DNF00019</strain>
    </source>
</reference>
<proteinExistence type="predicted"/>
<accession>A0A133XSK4</accession>
<evidence type="ECO:0000313" key="1">
    <source>
        <dbReference type="EMBL" id="KXB33921.1"/>
    </source>
</evidence>
<comment type="caution">
    <text evidence="1">The sequence shown here is derived from an EMBL/GenBank/DDBJ whole genome shotgun (WGS) entry which is preliminary data.</text>
</comment>
<name>A0A133XSK4_9ACTN</name>
<evidence type="ECO:0000313" key="2">
    <source>
        <dbReference type="Proteomes" id="UP000070675"/>
    </source>
</evidence>
<dbReference type="EMBL" id="LSCR01000029">
    <property type="protein sequence ID" value="KXB33921.1"/>
    <property type="molecule type" value="Genomic_DNA"/>
</dbReference>